<evidence type="ECO:0000256" key="6">
    <source>
        <dbReference type="SAM" id="MobiDB-lite"/>
    </source>
</evidence>
<dbReference type="PANTHER" id="PTHR34187">
    <property type="entry name" value="FGR18P"/>
    <property type="match status" value="1"/>
</dbReference>
<comment type="subcellular location">
    <subcellularLocation>
        <location evidence="1">Cell membrane</location>
        <topology evidence="1">Multi-pass membrane protein</topology>
    </subcellularLocation>
</comment>
<evidence type="ECO:0000256" key="4">
    <source>
        <dbReference type="ARBA" id="ARBA00022989"/>
    </source>
</evidence>
<dbReference type="InterPro" id="IPR003807">
    <property type="entry name" value="DUF202"/>
</dbReference>
<name>A0A162GFF1_BDEBC</name>
<dbReference type="OrthoDB" id="582337at2"/>
<feature type="compositionally biased region" description="Basic and acidic residues" evidence="6">
    <location>
        <begin position="11"/>
        <end position="41"/>
    </location>
</feature>
<evidence type="ECO:0000313" key="10">
    <source>
        <dbReference type="Proteomes" id="UP000075799"/>
    </source>
</evidence>
<organism evidence="9 10">
    <name type="scientific">Bdellovibrio bacteriovorus</name>
    <dbReference type="NCBI Taxonomy" id="959"/>
    <lineage>
        <taxon>Bacteria</taxon>
        <taxon>Pseudomonadati</taxon>
        <taxon>Bdellovibrionota</taxon>
        <taxon>Bdellovibrionia</taxon>
        <taxon>Bdellovibrionales</taxon>
        <taxon>Pseudobdellovibrionaceae</taxon>
        <taxon>Bdellovibrio</taxon>
    </lineage>
</organism>
<protein>
    <recommendedName>
        <fullName evidence="8">DUF202 domain-containing protein</fullName>
    </recommendedName>
</protein>
<keyword evidence="4 7" id="KW-1133">Transmembrane helix</keyword>
<feature type="domain" description="DUF202" evidence="8">
    <location>
        <begin position="50"/>
        <end position="126"/>
    </location>
</feature>
<dbReference type="Proteomes" id="UP000075799">
    <property type="component" value="Unassembled WGS sequence"/>
</dbReference>
<feature type="transmembrane region" description="Helical" evidence="7">
    <location>
        <begin position="103"/>
        <end position="120"/>
    </location>
</feature>
<evidence type="ECO:0000256" key="2">
    <source>
        <dbReference type="ARBA" id="ARBA00022475"/>
    </source>
</evidence>
<dbReference type="InterPro" id="IPR052053">
    <property type="entry name" value="IM_YidH-like"/>
</dbReference>
<accession>A0A162GFF1</accession>
<keyword evidence="2" id="KW-1003">Cell membrane</keyword>
<keyword evidence="3 7" id="KW-0812">Transmembrane</keyword>
<reference evidence="9 10" key="1">
    <citation type="submission" date="2016-03" db="EMBL/GenBank/DDBJ databases">
        <authorList>
            <person name="Ploux O."/>
        </authorList>
    </citation>
    <scope>NUCLEOTIDE SEQUENCE [LARGE SCALE GENOMIC DNA]</scope>
    <source>
        <strain evidence="9 10">EC13</strain>
    </source>
</reference>
<evidence type="ECO:0000256" key="3">
    <source>
        <dbReference type="ARBA" id="ARBA00022692"/>
    </source>
</evidence>
<gene>
    <name evidence="9" type="ORF">AZI87_01735</name>
</gene>
<evidence type="ECO:0000256" key="5">
    <source>
        <dbReference type="ARBA" id="ARBA00023136"/>
    </source>
</evidence>
<comment type="caution">
    <text evidence="9">The sequence shown here is derived from an EMBL/GenBank/DDBJ whole genome shotgun (WGS) entry which is preliminary data.</text>
</comment>
<dbReference type="PANTHER" id="PTHR34187:SF2">
    <property type="entry name" value="DUF202 DOMAIN-CONTAINING PROTEIN"/>
    <property type="match status" value="1"/>
</dbReference>
<keyword evidence="5 7" id="KW-0472">Membrane</keyword>
<proteinExistence type="predicted"/>
<evidence type="ECO:0000256" key="7">
    <source>
        <dbReference type="SAM" id="Phobius"/>
    </source>
</evidence>
<dbReference type="EMBL" id="LUKD01000001">
    <property type="protein sequence ID" value="KYG68017.1"/>
    <property type="molecule type" value="Genomic_DNA"/>
</dbReference>
<dbReference type="AlphaFoldDB" id="A0A162GFF1"/>
<feature type="transmembrane region" description="Helical" evidence="7">
    <location>
        <begin position="141"/>
        <end position="161"/>
    </location>
</feature>
<dbReference type="GO" id="GO:0005886">
    <property type="term" value="C:plasma membrane"/>
    <property type="evidence" value="ECO:0007669"/>
    <property type="project" value="UniProtKB-SubCell"/>
</dbReference>
<dbReference type="RefSeq" id="WP_063204721.1">
    <property type="nucleotide sequence ID" value="NZ_LUKD01000001.1"/>
</dbReference>
<sequence>MTEPELNSNEMAKKRTEMAEHRTDLSEHRTSLSEKRTEMGEVRSSLATMRSHLANERTHLAYMRTGISLISFGITINRFAWFLIDNKTMSRYGHSFLHDTKDLGIGMVFLGSAMLIWSLFNYRKTADAITNNNYTPSNRSVLAFTLALILVGVASTVWLILS</sequence>
<evidence type="ECO:0000313" key="9">
    <source>
        <dbReference type="EMBL" id="KYG68017.1"/>
    </source>
</evidence>
<dbReference type="Pfam" id="PF02656">
    <property type="entry name" value="DUF202"/>
    <property type="match status" value="1"/>
</dbReference>
<feature type="compositionally biased region" description="Polar residues" evidence="6">
    <location>
        <begin position="1"/>
        <end position="10"/>
    </location>
</feature>
<feature type="region of interest" description="Disordered" evidence="6">
    <location>
        <begin position="1"/>
        <end position="41"/>
    </location>
</feature>
<evidence type="ECO:0000256" key="1">
    <source>
        <dbReference type="ARBA" id="ARBA00004651"/>
    </source>
</evidence>
<feature type="transmembrane region" description="Helical" evidence="7">
    <location>
        <begin position="60"/>
        <end position="83"/>
    </location>
</feature>
<evidence type="ECO:0000259" key="8">
    <source>
        <dbReference type="Pfam" id="PF02656"/>
    </source>
</evidence>